<sequence length="210" mass="22999">MDSDDLRESVETEKATQLDRLGSSKLLIALTDGDLDEPSVLEAAADSERSALTTFSGWADDEPHDAARGAFEDAADQERRHLDLVVDELDGEYDPADGGPMHAYLRGREGTIERVAAGMVGRSLVSVRTHTQVISFFVNEADEVRADLFRELKTDTRGTLDAGLDLLDGLCDDAEEWERAEMAAEYVIQVAYDDYVDALGELGVEPKSLC</sequence>
<dbReference type="OrthoDB" id="306160at2157"/>
<accession>A0A285NU69</accession>
<dbReference type="SUPFAM" id="SSF47240">
    <property type="entry name" value="Ferritin-like"/>
    <property type="match status" value="1"/>
</dbReference>
<proteinExistence type="predicted"/>
<evidence type="ECO:0000313" key="1">
    <source>
        <dbReference type="EMBL" id="SNZ12577.1"/>
    </source>
</evidence>
<gene>
    <name evidence="1" type="ORF">SAMN06269185_1815</name>
</gene>
<dbReference type="InterPro" id="IPR009078">
    <property type="entry name" value="Ferritin-like_SF"/>
</dbReference>
<organism evidence="1 2">
    <name type="scientific">Natronoarchaeum philippinense</name>
    <dbReference type="NCBI Taxonomy" id="558529"/>
    <lineage>
        <taxon>Archaea</taxon>
        <taxon>Methanobacteriati</taxon>
        <taxon>Methanobacteriota</taxon>
        <taxon>Stenosarchaea group</taxon>
        <taxon>Halobacteria</taxon>
        <taxon>Halobacteriales</taxon>
        <taxon>Natronoarchaeaceae</taxon>
    </lineage>
</organism>
<protein>
    <recommendedName>
        <fullName evidence="3">Rubrerythrin</fullName>
    </recommendedName>
</protein>
<dbReference type="RefSeq" id="WP_097008748.1">
    <property type="nucleotide sequence ID" value="NZ_OBEJ01000002.1"/>
</dbReference>
<keyword evidence="2" id="KW-1185">Reference proteome</keyword>
<reference evidence="2" key="1">
    <citation type="submission" date="2017-09" db="EMBL/GenBank/DDBJ databases">
        <authorList>
            <person name="Varghese N."/>
            <person name="Submissions S."/>
        </authorList>
    </citation>
    <scope>NUCLEOTIDE SEQUENCE [LARGE SCALE GENOMIC DNA]</scope>
    <source>
        <strain evidence="2">DSM 27208</strain>
    </source>
</reference>
<evidence type="ECO:0008006" key="3">
    <source>
        <dbReference type="Google" id="ProtNLM"/>
    </source>
</evidence>
<evidence type="ECO:0000313" key="2">
    <source>
        <dbReference type="Proteomes" id="UP000219453"/>
    </source>
</evidence>
<dbReference type="EMBL" id="OBEJ01000002">
    <property type="protein sequence ID" value="SNZ12577.1"/>
    <property type="molecule type" value="Genomic_DNA"/>
</dbReference>
<name>A0A285NU69_NATPI</name>
<dbReference type="AlphaFoldDB" id="A0A285NU69"/>
<dbReference type="Proteomes" id="UP000219453">
    <property type="component" value="Unassembled WGS sequence"/>
</dbReference>